<evidence type="ECO:0000313" key="2">
    <source>
        <dbReference type="Proteomes" id="UP000193317"/>
    </source>
</evidence>
<dbReference type="Proteomes" id="UP000193317">
    <property type="component" value="Unassembled WGS sequence"/>
</dbReference>
<dbReference type="AlphaFoldDB" id="A0A1X2F3G3"/>
<dbReference type="EMBL" id="LQPW01000031">
    <property type="protein sequence ID" value="ORX12918.1"/>
    <property type="molecule type" value="Genomic_DNA"/>
</dbReference>
<gene>
    <name evidence="1" type="ORF">AWC27_23150</name>
</gene>
<name>A0A1X2F3G3_MYCSZ</name>
<evidence type="ECO:0000313" key="1">
    <source>
        <dbReference type="EMBL" id="ORX12918.1"/>
    </source>
</evidence>
<proteinExistence type="predicted"/>
<reference evidence="1 2" key="1">
    <citation type="submission" date="2016-01" db="EMBL/GenBank/DDBJ databases">
        <title>The new phylogeny of the genus Mycobacterium.</title>
        <authorList>
            <person name="Tarcisio F."/>
            <person name="Conor M."/>
            <person name="Antonella G."/>
            <person name="Elisabetta G."/>
            <person name="Giulia F.S."/>
            <person name="Sara T."/>
            <person name="Anna F."/>
            <person name="Clotilde B."/>
            <person name="Roberto B."/>
            <person name="Veronica D.S."/>
            <person name="Fabio R."/>
            <person name="Monica P."/>
            <person name="Olivier J."/>
            <person name="Enrico T."/>
            <person name="Nicola S."/>
        </authorList>
    </citation>
    <scope>NUCLEOTIDE SEQUENCE [LARGE SCALE GENOMIC DNA]</scope>
    <source>
        <strain evidence="1 2">DSM 44166</strain>
    </source>
</reference>
<keyword evidence="2" id="KW-1185">Reference proteome</keyword>
<sequence length="101" mass="10664">MRLQSLLPAATSLLLQQRRLGGSAPTQLARPKPILAMLRMMLILPRSWAVSPTRSSAGNGVSGCRVSGPLGIVGPAHRTLNGISRPLGGTYVWLITTAKHG</sequence>
<accession>A0A1X2F3G3</accession>
<comment type="caution">
    <text evidence="1">The sequence shown here is derived from an EMBL/GenBank/DDBJ whole genome shotgun (WGS) entry which is preliminary data.</text>
</comment>
<organism evidence="1 2">
    <name type="scientific">Mycobacterium szulgai</name>
    <dbReference type="NCBI Taxonomy" id="1787"/>
    <lineage>
        <taxon>Bacteria</taxon>
        <taxon>Bacillati</taxon>
        <taxon>Actinomycetota</taxon>
        <taxon>Actinomycetes</taxon>
        <taxon>Mycobacteriales</taxon>
        <taxon>Mycobacteriaceae</taxon>
        <taxon>Mycobacterium</taxon>
    </lineage>
</organism>
<protein>
    <submittedName>
        <fullName evidence="1">Uncharacterized protein</fullName>
    </submittedName>
</protein>